<evidence type="ECO:0000259" key="2">
    <source>
        <dbReference type="Pfam" id="PF04149"/>
    </source>
</evidence>
<name>A0A2W2H6H8_9ACTN</name>
<gene>
    <name evidence="3" type="ORF">C1I98_01615</name>
</gene>
<accession>A0A2W2H6H8</accession>
<dbReference type="Pfam" id="PF04149">
    <property type="entry name" value="DUF397"/>
    <property type="match status" value="1"/>
</dbReference>
<evidence type="ECO:0000313" key="4">
    <source>
        <dbReference type="Proteomes" id="UP000248544"/>
    </source>
</evidence>
<reference evidence="3 4" key="1">
    <citation type="submission" date="2018-01" db="EMBL/GenBank/DDBJ databases">
        <title>Draft genome sequence of Sphaerisporangium sp. 7K107.</title>
        <authorList>
            <person name="Sahin N."/>
            <person name="Saygin H."/>
            <person name="Ay H."/>
        </authorList>
    </citation>
    <scope>NUCLEOTIDE SEQUENCE [LARGE SCALE GENOMIC DNA]</scope>
    <source>
        <strain evidence="3 4">7K107</strain>
    </source>
</reference>
<dbReference type="InterPro" id="IPR007278">
    <property type="entry name" value="DUF397"/>
</dbReference>
<dbReference type="RefSeq" id="WP_111165296.1">
    <property type="nucleotide sequence ID" value="NZ_POUA01000007.1"/>
</dbReference>
<dbReference type="AlphaFoldDB" id="A0A2W2H6H8"/>
<keyword evidence="4" id="KW-1185">Reference proteome</keyword>
<sequence>MDQQVGLDGAIWRKSTRSSDNGGDCVEVATNLPGLIALRDSKDPTGPTLTCTPAEWTAFLHRVNDGVGPTAMRPRTEPSTE</sequence>
<proteinExistence type="predicted"/>
<dbReference type="Proteomes" id="UP000248544">
    <property type="component" value="Unassembled WGS sequence"/>
</dbReference>
<evidence type="ECO:0000313" key="3">
    <source>
        <dbReference type="EMBL" id="PZG56281.1"/>
    </source>
</evidence>
<feature type="domain" description="DUF397" evidence="2">
    <location>
        <begin position="12"/>
        <end position="63"/>
    </location>
</feature>
<dbReference type="EMBL" id="POUA01000007">
    <property type="protein sequence ID" value="PZG56281.1"/>
    <property type="molecule type" value="Genomic_DNA"/>
</dbReference>
<protein>
    <submittedName>
        <fullName evidence="3">DUF397 domain-containing protein</fullName>
    </submittedName>
</protein>
<organism evidence="3 4">
    <name type="scientific">Spongiactinospora gelatinilytica</name>
    <dbReference type="NCBI Taxonomy" id="2666298"/>
    <lineage>
        <taxon>Bacteria</taxon>
        <taxon>Bacillati</taxon>
        <taxon>Actinomycetota</taxon>
        <taxon>Actinomycetes</taxon>
        <taxon>Streptosporangiales</taxon>
        <taxon>Streptosporangiaceae</taxon>
        <taxon>Spongiactinospora</taxon>
    </lineage>
</organism>
<evidence type="ECO:0000256" key="1">
    <source>
        <dbReference type="SAM" id="MobiDB-lite"/>
    </source>
</evidence>
<feature type="region of interest" description="Disordered" evidence="1">
    <location>
        <begin position="1"/>
        <end position="24"/>
    </location>
</feature>
<comment type="caution">
    <text evidence="3">The sequence shown here is derived from an EMBL/GenBank/DDBJ whole genome shotgun (WGS) entry which is preliminary data.</text>
</comment>